<name>A0A8J3M615_9MICO</name>
<dbReference type="AlphaFoldDB" id="A0A8J3M615"/>
<protein>
    <submittedName>
        <fullName evidence="2">Uncharacterized protein</fullName>
    </submittedName>
</protein>
<gene>
    <name evidence="2" type="ORF">GCM10011600_26790</name>
</gene>
<keyword evidence="3" id="KW-1185">Reference proteome</keyword>
<reference evidence="2" key="2">
    <citation type="submission" date="2020-09" db="EMBL/GenBank/DDBJ databases">
        <authorList>
            <person name="Sun Q."/>
            <person name="Zhou Y."/>
        </authorList>
    </citation>
    <scope>NUCLEOTIDE SEQUENCE</scope>
    <source>
        <strain evidence="2">CGMCC 1.16548</strain>
    </source>
</reference>
<accession>A0A8J3M615</accession>
<dbReference type="Proteomes" id="UP000617531">
    <property type="component" value="Unassembled WGS sequence"/>
</dbReference>
<organism evidence="2 3">
    <name type="scientific">Pseudolysinimonas yzui</name>
    <dbReference type="NCBI Taxonomy" id="2708254"/>
    <lineage>
        <taxon>Bacteria</taxon>
        <taxon>Bacillati</taxon>
        <taxon>Actinomycetota</taxon>
        <taxon>Actinomycetes</taxon>
        <taxon>Micrococcales</taxon>
        <taxon>Microbacteriaceae</taxon>
        <taxon>Pseudolysinimonas</taxon>
    </lineage>
</organism>
<comment type="caution">
    <text evidence="2">The sequence shown here is derived from an EMBL/GenBank/DDBJ whole genome shotgun (WGS) entry which is preliminary data.</text>
</comment>
<dbReference type="RefSeq" id="WP_191284044.1">
    <property type="nucleotide sequence ID" value="NZ_BNAI01000008.1"/>
</dbReference>
<reference evidence="2" key="1">
    <citation type="journal article" date="2014" name="Int. J. Syst. Evol. Microbiol.">
        <title>Complete genome sequence of Corynebacterium casei LMG S-19264T (=DSM 44701T), isolated from a smear-ripened cheese.</title>
        <authorList>
            <consortium name="US DOE Joint Genome Institute (JGI-PGF)"/>
            <person name="Walter F."/>
            <person name="Albersmeier A."/>
            <person name="Kalinowski J."/>
            <person name="Ruckert C."/>
        </authorList>
    </citation>
    <scope>NUCLEOTIDE SEQUENCE</scope>
    <source>
        <strain evidence="2">CGMCC 1.16548</strain>
    </source>
</reference>
<feature type="region of interest" description="Disordered" evidence="1">
    <location>
        <begin position="25"/>
        <end position="63"/>
    </location>
</feature>
<proteinExistence type="predicted"/>
<sequence>MGRLRELLDELQARKVAATAAADDLAADEWRSEGGAAEPGQRVADDSASRSAPSTSSGITDSV</sequence>
<evidence type="ECO:0000313" key="3">
    <source>
        <dbReference type="Proteomes" id="UP000617531"/>
    </source>
</evidence>
<evidence type="ECO:0000313" key="2">
    <source>
        <dbReference type="EMBL" id="GHF24390.1"/>
    </source>
</evidence>
<evidence type="ECO:0000256" key="1">
    <source>
        <dbReference type="SAM" id="MobiDB-lite"/>
    </source>
</evidence>
<dbReference type="EMBL" id="BNAI01000008">
    <property type="protein sequence ID" value="GHF24390.1"/>
    <property type="molecule type" value="Genomic_DNA"/>
</dbReference>